<gene>
    <name evidence="2" type="ORF">FKZ61_00775</name>
</gene>
<feature type="chain" id="PRO_5023109112" description="Blue (type 1) copper domain-containing protein" evidence="1">
    <location>
        <begin position="26"/>
        <end position="304"/>
    </location>
</feature>
<dbReference type="RefSeq" id="WP_141608157.1">
    <property type="nucleotide sequence ID" value="NZ_VIGC02000001.1"/>
</dbReference>
<evidence type="ECO:0008006" key="4">
    <source>
        <dbReference type="Google" id="ProtNLM"/>
    </source>
</evidence>
<dbReference type="PROSITE" id="PS51257">
    <property type="entry name" value="PROKAR_LIPOPROTEIN"/>
    <property type="match status" value="1"/>
</dbReference>
<dbReference type="Proteomes" id="UP000317371">
    <property type="component" value="Unassembled WGS sequence"/>
</dbReference>
<evidence type="ECO:0000313" key="2">
    <source>
        <dbReference type="EMBL" id="TQE97944.1"/>
    </source>
</evidence>
<accession>A0A540VMF2</accession>
<protein>
    <recommendedName>
        <fullName evidence="4">Blue (type 1) copper domain-containing protein</fullName>
    </recommendedName>
</protein>
<keyword evidence="3" id="KW-1185">Reference proteome</keyword>
<evidence type="ECO:0000313" key="3">
    <source>
        <dbReference type="Proteomes" id="UP000317371"/>
    </source>
</evidence>
<reference evidence="2 3" key="1">
    <citation type="submission" date="2019-06" db="EMBL/GenBank/DDBJ databases">
        <title>Genome sequence of Litorilinea aerophila BAA-2444.</title>
        <authorList>
            <person name="Maclea K.S."/>
            <person name="Maurais E.G."/>
            <person name="Iannazzi L.C."/>
        </authorList>
    </citation>
    <scope>NUCLEOTIDE SEQUENCE [LARGE SCALE GENOMIC DNA]</scope>
    <source>
        <strain evidence="2 3">ATCC BAA-2444</strain>
    </source>
</reference>
<organism evidence="2 3">
    <name type="scientific">Litorilinea aerophila</name>
    <dbReference type="NCBI Taxonomy" id="1204385"/>
    <lineage>
        <taxon>Bacteria</taxon>
        <taxon>Bacillati</taxon>
        <taxon>Chloroflexota</taxon>
        <taxon>Caldilineae</taxon>
        <taxon>Caldilineales</taxon>
        <taxon>Caldilineaceae</taxon>
        <taxon>Litorilinea</taxon>
    </lineage>
</organism>
<comment type="caution">
    <text evidence="2">The sequence shown here is derived from an EMBL/GenBank/DDBJ whole genome shotgun (WGS) entry which is preliminary data.</text>
</comment>
<dbReference type="EMBL" id="VIGC01000001">
    <property type="protein sequence ID" value="TQE97944.1"/>
    <property type="molecule type" value="Genomic_DNA"/>
</dbReference>
<name>A0A540VMF2_9CHLR</name>
<dbReference type="AlphaFoldDB" id="A0A540VMF2"/>
<feature type="signal peptide" evidence="1">
    <location>
        <begin position="1"/>
        <end position="25"/>
    </location>
</feature>
<dbReference type="InParanoid" id="A0A540VMF2"/>
<keyword evidence="1" id="KW-0732">Signal</keyword>
<evidence type="ECO:0000256" key="1">
    <source>
        <dbReference type="SAM" id="SignalP"/>
    </source>
</evidence>
<sequence length="304" mass="32676">MQIKYQPTWQMVTPFLFVLVGFVLAACQTLPPPSAPAAAAPAIPEARIEINADGIVVPADFPGGIVSVTVKNNDSQDLDVGFERLREGVTEADAAPLLEDVTTNFDALGQMLSDMGSFNPLPAGGEQDLVMDFRTGRFLIYATEHSDGPPIPGASYRFGSFAAKELVGTVEPQADVVVGLHDFAYAMPDEIKAGEQLWEFKNEGDQFHMMILVKPNPGVTLDELKTAFAAMESGELNGPPPFEFVENGGLAPISEGERVWVKASLEPGEYVAACPLPDMEAIAAGGPPLPHYEHGMIRMFTVKE</sequence>
<proteinExistence type="predicted"/>
<dbReference type="OrthoDB" id="162678at2"/>